<name>A0A428CKF2_STRMT</name>
<dbReference type="AlphaFoldDB" id="A0A428CKF2"/>
<keyword evidence="2" id="KW-1133">Transmembrane helix</keyword>
<organism evidence="3 4">
    <name type="scientific">Streptococcus mitis</name>
    <dbReference type="NCBI Taxonomy" id="28037"/>
    <lineage>
        <taxon>Bacteria</taxon>
        <taxon>Bacillati</taxon>
        <taxon>Bacillota</taxon>
        <taxon>Bacilli</taxon>
        <taxon>Lactobacillales</taxon>
        <taxon>Streptococcaceae</taxon>
        <taxon>Streptococcus</taxon>
        <taxon>Streptococcus mitis group</taxon>
    </lineage>
</organism>
<evidence type="ECO:0000313" key="3">
    <source>
        <dbReference type="EMBL" id="RSI78397.1"/>
    </source>
</evidence>
<reference evidence="3 4" key="1">
    <citation type="submission" date="2018-11" db="EMBL/GenBank/DDBJ databases">
        <title>Species Designations Belie Phenotypic and Genotypic Heterogeneity in Oral Streptococci.</title>
        <authorList>
            <person name="Velsko I."/>
        </authorList>
    </citation>
    <scope>NUCLEOTIDE SEQUENCE [LARGE SCALE GENOMIC DNA]</scope>
    <source>
        <strain evidence="3 4">BCA16</strain>
    </source>
</reference>
<feature type="compositionally biased region" description="Basic residues" evidence="1">
    <location>
        <begin position="1"/>
        <end position="15"/>
    </location>
</feature>
<dbReference type="Proteomes" id="UP000272928">
    <property type="component" value="Unassembled WGS sequence"/>
</dbReference>
<proteinExistence type="predicted"/>
<comment type="caution">
    <text evidence="3">The sequence shown here is derived from an EMBL/GenBank/DDBJ whole genome shotgun (WGS) entry which is preliminary data.</text>
</comment>
<dbReference type="RefSeq" id="WP_125827629.1">
    <property type="nucleotide sequence ID" value="NZ_RJNQ01000006.1"/>
</dbReference>
<evidence type="ECO:0000256" key="1">
    <source>
        <dbReference type="SAM" id="MobiDB-lite"/>
    </source>
</evidence>
<feature type="transmembrane region" description="Helical" evidence="2">
    <location>
        <begin position="47"/>
        <end position="70"/>
    </location>
</feature>
<accession>A0A428CKF2</accession>
<protein>
    <submittedName>
        <fullName evidence="3">Uncharacterized protein</fullName>
    </submittedName>
</protein>
<keyword evidence="2" id="KW-0472">Membrane</keyword>
<feature type="region of interest" description="Disordered" evidence="1">
    <location>
        <begin position="1"/>
        <end position="28"/>
    </location>
</feature>
<evidence type="ECO:0000256" key="2">
    <source>
        <dbReference type="SAM" id="Phobius"/>
    </source>
</evidence>
<keyword evidence="2" id="KW-0812">Transmembrane</keyword>
<dbReference type="EMBL" id="RJNQ01000006">
    <property type="protein sequence ID" value="RSI78397.1"/>
    <property type="molecule type" value="Genomic_DNA"/>
</dbReference>
<sequence>MSKKRKAKKTKKIISNKKPANVHTDKEKEEKLLTKQKKSRIMSWLKGYSWFLGLVIPLLIGIIGFIMPVISFKFNEIRQNNQIIQQISNSSSVYVDKALYVLDHVYNASYDSQQNLYYLSPTELFLDDNIDNYITNHDSFSNANIEYQNLFQKHKVWLIDLMKQTTLEIEDISNKSSHSDNDTIVMSPEDRKKLLYFLYAQVFRIDFNYSLEGDEFAPQDKIKLEHKINMTKVLPKIRTTILDIEKERKKGILEAYCEVCAENMSAEEFEHIKSLLPRDFKERYNIK</sequence>
<gene>
    <name evidence="3" type="ORF">D8856_03850</name>
</gene>
<evidence type="ECO:0000313" key="4">
    <source>
        <dbReference type="Proteomes" id="UP000272928"/>
    </source>
</evidence>